<dbReference type="InterPro" id="IPR016161">
    <property type="entry name" value="Ald_DH/histidinol_DH"/>
</dbReference>
<evidence type="ECO:0000313" key="3">
    <source>
        <dbReference type="EMBL" id="RDI73427.1"/>
    </source>
</evidence>
<reference evidence="3 4" key="1">
    <citation type="submission" date="2018-07" db="EMBL/GenBank/DDBJ databases">
        <title>High-quality-draft genome sequence of Gaiella occulta.</title>
        <authorList>
            <person name="Severino R."/>
            <person name="Froufe H.J.C."/>
            <person name="Rainey F.A."/>
            <person name="Barroso C."/>
            <person name="Albuquerque L."/>
            <person name="Lobo-Da-Cunha A."/>
            <person name="Da Costa M.S."/>
            <person name="Egas C."/>
        </authorList>
    </citation>
    <scope>NUCLEOTIDE SEQUENCE [LARGE SCALE GENOMIC DNA]</scope>
    <source>
        <strain evidence="3 4">F2-233</strain>
    </source>
</reference>
<dbReference type="InterPro" id="IPR015590">
    <property type="entry name" value="Aldehyde_DH_dom"/>
</dbReference>
<sequence>MSGRLPVRKTYKLFIGGAFPRSESGRSYEAAGRNVARASRKDARDAVRAARDAFPKWASATAYNRGQVLYRLAEMMEARAGDLAAVCSGRDEVEAAIDRVVWYAGWADKLPQVLGGANPVAGPYFNFTVPEPTGVVAIVAPDEPALLGLVSRLAPGIVGGNAVVAVASETHPVAAIELAEAIATSDLPGGVVNVLTGLRAELAPVLAAHMDVNAIDLSGADGDTAELERLAAGNVKRVVHGVVDGQSPWEIQAFLELKTVWHPVGA</sequence>
<dbReference type="Pfam" id="PF00171">
    <property type="entry name" value="Aldedh"/>
    <property type="match status" value="1"/>
</dbReference>
<dbReference type="SUPFAM" id="SSF53720">
    <property type="entry name" value="ALDH-like"/>
    <property type="match status" value="1"/>
</dbReference>
<dbReference type="Proteomes" id="UP000254134">
    <property type="component" value="Unassembled WGS sequence"/>
</dbReference>
<organism evidence="3 4">
    <name type="scientific">Gaiella occulta</name>
    <dbReference type="NCBI Taxonomy" id="1002870"/>
    <lineage>
        <taxon>Bacteria</taxon>
        <taxon>Bacillati</taxon>
        <taxon>Actinomycetota</taxon>
        <taxon>Thermoleophilia</taxon>
        <taxon>Gaiellales</taxon>
        <taxon>Gaiellaceae</taxon>
        <taxon>Gaiella</taxon>
    </lineage>
</organism>
<protein>
    <submittedName>
        <fullName evidence="3">Aldehyde dehydrogenase family</fullName>
    </submittedName>
</protein>
<reference evidence="4" key="2">
    <citation type="journal article" date="2019" name="MicrobiologyOpen">
        <title>High-quality draft genome sequence of Gaiella occulta isolated from a 150 meter deep mineral water borehole and comparison with the genome sequences of other deep-branching lineages of the phylum Actinobacteria.</title>
        <authorList>
            <person name="Severino R."/>
            <person name="Froufe H.J.C."/>
            <person name="Barroso C."/>
            <person name="Albuquerque L."/>
            <person name="Lobo-da-Cunha A."/>
            <person name="da Costa M.S."/>
            <person name="Egas C."/>
        </authorList>
    </citation>
    <scope>NUCLEOTIDE SEQUENCE [LARGE SCALE GENOMIC DNA]</scope>
    <source>
        <strain evidence="4">F2-233</strain>
    </source>
</reference>
<dbReference type="Gene3D" id="3.40.605.10">
    <property type="entry name" value="Aldehyde Dehydrogenase, Chain A, domain 1"/>
    <property type="match status" value="1"/>
</dbReference>
<dbReference type="GO" id="GO:0016491">
    <property type="term" value="F:oxidoreductase activity"/>
    <property type="evidence" value="ECO:0007669"/>
    <property type="project" value="UniProtKB-KW"/>
</dbReference>
<evidence type="ECO:0000313" key="4">
    <source>
        <dbReference type="Proteomes" id="UP000254134"/>
    </source>
</evidence>
<name>A0A7M2YVC9_9ACTN</name>
<gene>
    <name evidence="3" type="ORF">Gocc_2783</name>
</gene>
<dbReference type="EMBL" id="QQZY01000009">
    <property type="protein sequence ID" value="RDI73427.1"/>
    <property type="molecule type" value="Genomic_DNA"/>
</dbReference>
<dbReference type="PANTHER" id="PTHR11699">
    <property type="entry name" value="ALDEHYDE DEHYDROGENASE-RELATED"/>
    <property type="match status" value="1"/>
</dbReference>
<evidence type="ECO:0000259" key="2">
    <source>
        <dbReference type="Pfam" id="PF00171"/>
    </source>
</evidence>
<accession>A0A7M2YVC9</accession>
<dbReference type="AlphaFoldDB" id="A0A7M2YVC9"/>
<dbReference type="OrthoDB" id="188583at2"/>
<keyword evidence="4" id="KW-1185">Reference proteome</keyword>
<evidence type="ECO:0000256" key="1">
    <source>
        <dbReference type="ARBA" id="ARBA00023002"/>
    </source>
</evidence>
<comment type="caution">
    <text evidence="3">The sequence shown here is derived from an EMBL/GenBank/DDBJ whole genome shotgun (WGS) entry which is preliminary data.</text>
</comment>
<dbReference type="InterPro" id="IPR016162">
    <property type="entry name" value="Ald_DH_N"/>
</dbReference>
<keyword evidence="1" id="KW-0560">Oxidoreductase</keyword>
<dbReference type="RefSeq" id="WP_114797183.1">
    <property type="nucleotide sequence ID" value="NZ_QQZY01000009.1"/>
</dbReference>
<proteinExistence type="predicted"/>
<feature type="domain" description="Aldehyde dehydrogenase" evidence="2">
    <location>
        <begin position="34"/>
        <end position="240"/>
    </location>
</feature>